<protein>
    <submittedName>
        <fullName evidence="6">E3 ubiquitin- ligase RNF169</fullName>
    </submittedName>
</protein>
<keyword evidence="7" id="KW-1185">Reference proteome</keyword>
<dbReference type="EMBL" id="OW240912">
    <property type="protein sequence ID" value="CAH2225775.1"/>
    <property type="molecule type" value="Genomic_DNA"/>
</dbReference>
<feature type="region of interest" description="Disordered" evidence="5">
    <location>
        <begin position="715"/>
        <end position="738"/>
    </location>
</feature>
<feature type="compositionally biased region" description="Polar residues" evidence="5">
    <location>
        <begin position="511"/>
        <end position="522"/>
    </location>
</feature>
<feature type="region of interest" description="Disordered" evidence="5">
    <location>
        <begin position="279"/>
        <end position="319"/>
    </location>
</feature>
<dbReference type="GO" id="GO:0005737">
    <property type="term" value="C:cytoplasm"/>
    <property type="evidence" value="ECO:0007669"/>
    <property type="project" value="UniProtKB-SubCell"/>
</dbReference>
<dbReference type="CDD" id="cd21952">
    <property type="entry name" value="MIU2_RNF168"/>
    <property type="match status" value="1"/>
</dbReference>
<dbReference type="Pfam" id="PF13855">
    <property type="entry name" value="LRR_8"/>
    <property type="match status" value="1"/>
</dbReference>
<dbReference type="SUPFAM" id="SSF52058">
    <property type="entry name" value="L domain-like"/>
    <property type="match status" value="1"/>
</dbReference>
<organism evidence="6 7">
    <name type="scientific">Pelobates cultripes</name>
    <name type="common">Western spadefoot toad</name>
    <dbReference type="NCBI Taxonomy" id="61616"/>
    <lineage>
        <taxon>Eukaryota</taxon>
        <taxon>Metazoa</taxon>
        <taxon>Chordata</taxon>
        <taxon>Craniata</taxon>
        <taxon>Vertebrata</taxon>
        <taxon>Euteleostomi</taxon>
        <taxon>Amphibia</taxon>
        <taxon>Batrachia</taxon>
        <taxon>Anura</taxon>
        <taxon>Pelobatoidea</taxon>
        <taxon>Pelobatidae</taxon>
        <taxon>Pelobates</taxon>
    </lineage>
</organism>
<dbReference type="PROSITE" id="PS51450">
    <property type="entry name" value="LRR"/>
    <property type="match status" value="3"/>
</dbReference>
<evidence type="ECO:0000256" key="4">
    <source>
        <dbReference type="ARBA" id="ARBA00022737"/>
    </source>
</evidence>
<feature type="compositionally biased region" description="Polar residues" evidence="5">
    <location>
        <begin position="65"/>
        <end position="76"/>
    </location>
</feature>
<comment type="subcellular location">
    <subcellularLocation>
        <location evidence="1">Cytoplasm</location>
    </subcellularLocation>
</comment>
<dbReference type="InterPro" id="IPR032675">
    <property type="entry name" value="LRR_dom_sf"/>
</dbReference>
<dbReference type="Proteomes" id="UP001295444">
    <property type="component" value="Chromosome 01"/>
</dbReference>
<dbReference type="InterPro" id="IPR001611">
    <property type="entry name" value="Leu-rich_rpt"/>
</dbReference>
<dbReference type="AlphaFoldDB" id="A0AAD1R830"/>
<feature type="region of interest" description="Disordered" evidence="5">
    <location>
        <begin position="495"/>
        <end position="522"/>
    </location>
</feature>
<evidence type="ECO:0000256" key="3">
    <source>
        <dbReference type="ARBA" id="ARBA00022614"/>
    </source>
</evidence>
<reference evidence="6" key="1">
    <citation type="submission" date="2022-03" db="EMBL/GenBank/DDBJ databases">
        <authorList>
            <person name="Alioto T."/>
            <person name="Alioto T."/>
            <person name="Gomez Garrido J."/>
        </authorList>
    </citation>
    <scope>NUCLEOTIDE SEQUENCE</scope>
</reference>
<name>A0AAD1R830_PELCU</name>
<evidence type="ECO:0000256" key="5">
    <source>
        <dbReference type="SAM" id="MobiDB-lite"/>
    </source>
</evidence>
<proteinExistence type="predicted"/>
<evidence type="ECO:0000256" key="1">
    <source>
        <dbReference type="ARBA" id="ARBA00004496"/>
    </source>
</evidence>
<keyword evidence="3" id="KW-0433">Leucine-rich repeat</keyword>
<evidence type="ECO:0000313" key="6">
    <source>
        <dbReference type="EMBL" id="CAH2225775.1"/>
    </source>
</evidence>
<dbReference type="GO" id="GO:0005634">
    <property type="term" value="C:nucleus"/>
    <property type="evidence" value="ECO:0007669"/>
    <property type="project" value="TreeGrafter"/>
</dbReference>
<gene>
    <name evidence="6" type="ORF">PECUL_23A007292</name>
</gene>
<feature type="compositionally biased region" description="Basic and acidic residues" evidence="5">
    <location>
        <begin position="715"/>
        <end position="729"/>
    </location>
</feature>
<dbReference type="PANTHER" id="PTHR22710">
    <property type="entry name" value="X-RAY RADIATION RESISTANCE ASSOCIATED PROTEIN 1 XRRA1"/>
    <property type="match status" value="1"/>
</dbReference>
<dbReference type="InterPro" id="IPR003591">
    <property type="entry name" value="Leu-rich_rpt_typical-subtyp"/>
</dbReference>
<keyword evidence="4" id="KW-0677">Repeat</keyword>
<dbReference type="GO" id="GO:0016874">
    <property type="term" value="F:ligase activity"/>
    <property type="evidence" value="ECO:0007669"/>
    <property type="project" value="UniProtKB-KW"/>
</dbReference>
<sequence>MAFAGIYKMGRGEVAVSNCFPPRNLLRLSNGSAGHWLMAHKTTPEGRFRALVCSASSDHARSSDLKNTLTTGQPRSRPSHRTLDNQECVMDGPFLMKTHFVERPDDLCSVNVSDRNLTSAHTEDFLQFTCVAYMNASENRLLLEDFSTFPMLRELDISLNEINRIHIKQEHFPNLEVLDLSYNNLSPDDISQLSVLPQLRVLHLTGNRLTHLPPDMSGSHCNDLMCFPSLEILMLDNNRLSHASVFGCLANLKRLHQLNLDKNGITKIPYLLEIDLDRSMDSPPGKTRTEKQPTLGGSMSHSKQSKRENNKKTSEEDRFHETDKDIDYIVFPNADDPDRTERSNHHLLKVTYYDLKATQLPKSKVSPGSCPASGILGILLSTENSRSFSAPVLTSEKRLAVTCLSSFTPLHKPERSISPDSNDSISEELNHFKPIVCSPCTPPKRLPDGRVLSPVIIKSTPRNLRKSLQKPTTYEASPLILKKWEQVFQERQMKKTSSKGTLTSSVDGNCPTVNNPVPSSKEFTGSKIELHVTDDDGCRNTESLASNTEILLKNSSVKIPDLPGGGCLSSPSSTKDLLKRDTNLNVGTKDIVTVPLTTNIKAVAKCKCIETISVKPMLKQPCKYNSQTINIQNGKCFTAAEHISPVFSLRRGQKRLCKTKHLEPNGSFKRLKVTCSESCSQNFELLWREAEKRQQEEEDKKLALKLQQMFDKETRTVNRCKGSRDEYPLRSKSTASAN</sequence>
<feature type="region of interest" description="Disordered" evidence="5">
    <location>
        <begin position="62"/>
        <end position="81"/>
    </location>
</feature>
<accession>A0AAD1R830</accession>
<dbReference type="PANTHER" id="PTHR22710:SF2">
    <property type="entry name" value="X-RAY RADIATION RESISTANCE-ASSOCIATED PROTEIN 1"/>
    <property type="match status" value="1"/>
</dbReference>
<dbReference type="Gene3D" id="3.80.10.10">
    <property type="entry name" value="Ribonuclease Inhibitor"/>
    <property type="match status" value="1"/>
</dbReference>
<evidence type="ECO:0000313" key="7">
    <source>
        <dbReference type="Proteomes" id="UP001295444"/>
    </source>
</evidence>
<keyword evidence="2" id="KW-0963">Cytoplasm</keyword>
<dbReference type="SMART" id="SM00369">
    <property type="entry name" value="LRR_TYP"/>
    <property type="match status" value="4"/>
</dbReference>
<keyword evidence="6" id="KW-0436">Ligase</keyword>
<evidence type="ECO:0000256" key="2">
    <source>
        <dbReference type="ARBA" id="ARBA00022490"/>
    </source>
</evidence>
<feature type="compositionally biased region" description="Basic and acidic residues" evidence="5">
    <location>
        <begin position="305"/>
        <end position="319"/>
    </location>
</feature>